<protein>
    <submittedName>
        <fullName evidence="1">CHD3-type chromatin-remodeling factor PICKLE</fullName>
    </submittedName>
</protein>
<evidence type="ECO:0000313" key="1">
    <source>
        <dbReference type="EMBL" id="KAI8010769.1"/>
    </source>
</evidence>
<organism evidence="1 2">
    <name type="scientific">Camellia lanceoleosa</name>
    <dbReference type="NCBI Taxonomy" id="1840588"/>
    <lineage>
        <taxon>Eukaryota</taxon>
        <taxon>Viridiplantae</taxon>
        <taxon>Streptophyta</taxon>
        <taxon>Embryophyta</taxon>
        <taxon>Tracheophyta</taxon>
        <taxon>Spermatophyta</taxon>
        <taxon>Magnoliopsida</taxon>
        <taxon>eudicotyledons</taxon>
        <taxon>Gunneridae</taxon>
        <taxon>Pentapetalae</taxon>
        <taxon>asterids</taxon>
        <taxon>Ericales</taxon>
        <taxon>Theaceae</taxon>
        <taxon>Camellia</taxon>
    </lineage>
</organism>
<comment type="caution">
    <text evidence="1">The sequence shown here is derived from an EMBL/GenBank/DDBJ whole genome shotgun (WGS) entry which is preliminary data.</text>
</comment>
<proteinExistence type="predicted"/>
<name>A0ACC0HBQ2_9ERIC</name>
<sequence length="340" mass="38224">MKPSTSISLSRGSDAADVKVKRCFTVTSRQEIVKQRKIQGRCRNLSETTKCVMEGDTKQMRLLLKSRRLQDGVPKGLRIEDVLGRIASYFDKGHEAAAEEEAPKGINRNKLSPTTQIELAIEESLKDRYEVQKMVFVEDQDLAGLEDVSSEGEDNNYEAELTDEETAASGILTGRRPYRKKIRVDRAESLPLMEGEGRSFRVKDSIKIKGHQECAVTFQILFPYEDFVELFNWDKRGFPPCGLLNCGNSCFANVVYNVLCTLAPCCLFVGERPSGRIADGMIGAFVNFKPMSKDPGKSHPFSPINVLAVTLILVVTLAMENKRMHMSSWRSYYLLYPSLT</sequence>
<dbReference type="Proteomes" id="UP001060215">
    <property type="component" value="Chromosome 5"/>
</dbReference>
<reference evidence="1 2" key="1">
    <citation type="journal article" date="2022" name="Plant J.">
        <title>Chromosome-level genome of Camellia lanceoleosa provides a valuable resource for understanding genome evolution and self-incompatibility.</title>
        <authorList>
            <person name="Gong W."/>
            <person name="Xiao S."/>
            <person name="Wang L."/>
            <person name="Liao Z."/>
            <person name="Chang Y."/>
            <person name="Mo W."/>
            <person name="Hu G."/>
            <person name="Li W."/>
            <person name="Zhao G."/>
            <person name="Zhu H."/>
            <person name="Hu X."/>
            <person name="Ji K."/>
            <person name="Xiang X."/>
            <person name="Song Q."/>
            <person name="Yuan D."/>
            <person name="Jin S."/>
            <person name="Zhang L."/>
        </authorList>
    </citation>
    <scope>NUCLEOTIDE SEQUENCE [LARGE SCALE GENOMIC DNA]</scope>
    <source>
        <strain evidence="1">SQ_2022a</strain>
    </source>
</reference>
<keyword evidence="2" id="KW-1185">Reference proteome</keyword>
<evidence type="ECO:0000313" key="2">
    <source>
        <dbReference type="Proteomes" id="UP001060215"/>
    </source>
</evidence>
<accession>A0ACC0HBQ2</accession>
<dbReference type="EMBL" id="CM045762">
    <property type="protein sequence ID" value="KAI8010769.1"/>
    <property type="molecule type" value="Genomic_DNA"/>
</dbReference>
<gene>
    <name evidence="1" type="ORF">LOK49_LG06G00278</name>
</gene>